<evidence type="ECO:0000256" key="2">
    <source>
        <dbReference type="SAM" id="MobiDB-lite"/>
    </source>
</evidence>
<reference evidence="4 5" key="1">
    <citation type="journal article" date="2023" name="Nat. Commun.">
        <title>Origin of minicircular mitochondrial genomes in red algae.</title>
        <authorList>
            <person name="Lee Y."/>
            <person name="Cho C.H."/>
            <person name="Lee Y.M."/>
            <person name="Park S.I."/>
            <person name="Yang J.H."/>
            <person name="West J.A."/>
            <person name="Bhattacharya D."/>
            <person name="Yoon H.S."/>
        </authorList>
    </citation>
    <scope>NUCLEOTIDE SEQUENCE [LARGE SCALE GENOMIC DNA]</scope>
    <source>
        <strain evidence="4 5">CCMP1338</strain>
        <tissue evidence="4">Whole cell</tissue>
    </source>
</reference>
<proteinExistence type="predicted"/>
<organism evidence="4 5">
    <name type="scientific">Rhodosorus marinus</name>
    <dbReference type="NCBI Taxonomy" id="101924"/>
    <lineage>
        <taxon>Eukaryota</taxon>
        <taxon>Rhodophyta</taxon>
        <taxon>Stylonematophyceae</taxon>
        <taxon>Stylonematales</taxon>
        <taxon>Stylonemataceae</taxon>
        <taxon>Rhodosorus</taxon>
    </lineage>
</organism>
<name>A0AAV8V082_9RHOD</name>
<comment type="caution">
    <text evidence="4">The sequence shown here is derived from an EMBL/GenBank/DDBJ whole genome shotgun (WGS) entry which is preliminary data.</text>
</comment>
<keyword evidence="3" id="KW-1133">Transmembrane helix</keyword>
<evidence type="ECO:0000313" key="4">
    <source>
        <dbReference type="EMBL" id="KAJ8908270.1"/>
    </source>
</evidence>
<feature type="region of interest" description="Disordered" evidence="2">
    <location>
        <begin position="106"/>
        <end position="129"/>
    </location>
</feature>
<evidence type="ECO:0000313" key="5">
    <source>
        <dbReference type="Proteomes" id="UP001157974"/>
    </source>
</evidence>
<evidence type="ECO:0000256" key="3">
    <source>
        <dbReference type="SAM" id="Phobius"/>
    </source>
</evidence>
<evidence type="ECO:0008006" key="6">
    <source>
        <dbReference type="Google" id="ProtNLM"/>
    </source>
</evidence>
<keyword evidence="1" id="KW-0175">Coiled coil</keyword>
<accession>A0AAV8V082</accession>
<feature type="coiled-coil region" evidence="1">
    <location>
        <begin position="129"/>
        <end position="177"/>
    </location>
</feature>
<protein>
    <recommendedName>
        <fullName evidence="6">t-SNARE coiled-coil homology domain-containing protein</fullName>
    </recommendedName>
</protein>
<gene>
    <name evidence="4" type="ORF">NDN08_008361</name>
</gene>
<evidence type="ECO:0000256" key="1">
    <source>
        <dbReference type="SAM" id="Coils"/>
    </source>
</evidence>
<dbReference type="EMBL" id="JAMWBK010000002">
    <property type="protein sequence ID" value="KAJ8908270.1"/>
    <property type="molecule type" value="Genomic_DNA"/>
</dbReference>
<dbReference type="Proteomes" id="UP001157974">
    <property type="component" value="Unassembled WGS sequence"/>
</dbReference>
<feature type="transmembrane region" description="Helical" evidence="3">
    <location>
        <begin position="207"/>
        <end position="227"/>
    </location>
</feature>
<keyword evidence="3" id="KW-0812">Transmembrane</keyword>
<dbReference type="AlphaFoldDB" id="A0AAV8V082"/>
<sequence length="228" mass="25437">MVIRGELFWEELELRRLLTSAQGLFDDVRSGRGGVEVLREVVHGCRTRLDVLKRGNRGWKECLGNPGASTLTEYERRIKEVEAAFEGIRSIDSGRVPERQELLGLRHRGNQGASHGSGASGSGGKGKGLEEVEQQREIQEELMNLLLVRVGDMKHGAENLSKKIKESSDAVEDVDRLVDSNLEQVGKLRGGLGKYSRASWFHSFRSYILLAIAVIVWVLVVLAMFVIR</sequence>
<keyword evidence="3" id="KW-0472">Membrane</keyword>
<keyword evidence="5" id="KW-1185">Reference proteome</keyword>